<feature type="compositionally biased region" description="Low complexity" evidence="24">
    <location>
        <begin position="1661"/>
        <end position="1688"/>
    </location>
</feature>
<keyword evidence="17" id="KW-0460">Magnesium</keyword>
<dbReference type="GO" id="GO:0005886">
    <property type="term" value="C:plasma membrane"/>
    <property type="evidence" value="ECO:0007669"/>
    <property type="project" value="UniProtKB-SubCell"/>
</dbReference>
<dbReference type="InterPro" id="IPR008271">
    <property type="entry name" value="Ser/Thr_kinase_AS"/>
</dbReference>
<feature type="compositionally biased region" description="Low complexity" evidence="24">
    <location>
        <begin position="1609"/>
        <end position="1621"/>
    </location>
</feature>
<dbReference type="PROSITE" id="PS51859">
    <property type="entry name" value="RHO_BD"/>
    <property type="match status" value="1"/>
</dbReference>
<feature type="domain" description="AGC-kinase C-terminal" evidence="28">
    <location>
        <begin position="339"/>
        <end position="407"/>
    </location>
</feature>
<dbReference type="InterPro" id="IPR046349">
    <property type="entry name" value="C1-like_sf"/>
</dbReference>
<dbReference type="PROSITE" id="PS50081">
    <property type="entry name" value="ZF_DAG_PE_2"/>
    <property type="match status" value="1"/>
</dbReference>
<dbReference type="PROSITE" id="PS50011">
    <property type="entry name" value="PROTEIN_KINASE_DOM"/>
    <property type="match status" value="1"/>
</dbReference>
<dbReference type="InterPro" id="IPR057529">
    <property type="entry name" value="MRCK/ROCK_PH"/>
</dbReference>
<feature type="compositionally biased region" description="Pro residues" evidence="24">
    <location>
        <begin position="1760"/>
        <end position="1772"/>
    </location>
</feature>
<dbReference type="InterPro" id="IPR015008">
    <property type="entry name" value="ROCK_Rho-bd_dom"/>
</dbReference>
<dbReference type="SMART" id="SM00109">
    <property type="entry name" value="C1"/>
    <property type="match status" value="1"/>
</dbReference>
<dbReference type="InterPro" id="IPR017441">
    <property type="entry name" value="Protein_kinase_ATP_BS"/>
</dbReference>
<evidence type="ECO:0000256" key="23">
    <source>
        <dbReference type="SAM" id="Coils"/>
    </source>
</evidence>
<feature type="compositionally biased region" description="Low complexity" evidence="24">
    <location>
        <begin position="1638"/>
        <end position="1651"/>
    </location>
</feature>
<sequence>MELQLDDRLARLEQRVRDLKCEINIDGLLDGIAALVTDCNFPALRKNKNVDNFLTRYEKWVEFIEENRLKAEDFDMIKVIGRGAFGEVQLVRHKKTQKVYAMKLLSKFEMIKRSESAFFWEERDIMAHANSEWIVQLHYAFQDPKYLYMVMEYMPGGDLVNLMSNYDVPEKWAKFYCAEVVLALHAIHSMGFVHRDVKPDNMLLDARGHLKLADFGTCMKMDDNGMVRSDTAVGTPDYISPEVLKSQGGDGYYGRECDWWSVGVFLYEMLVGDTPFYADSLVGTYGKIMDHKNSLGFPDDVEMSKEAKNLICAFLSDRSVRLGRNGVEEIRRHPFFQNDQWTWETIRDTVPPVVPELRGDDDTSNFDDIEDDKGEDETFPTPKIFAGNHLPFIGFTFIKDSPCYLYTLSQVFQVGLRPDNRIEEVDGGRMVNQVSSSSSKQNEELVQRIHELEEQLNMEMTAKDEMEHKYRNTSTKLEKLYRELDQEAEGRKRAEALTREMERKTALSNHDLKESQRKAEQEMENRRKLEGMVENLKLRLDEEMRKQNQSSASSQYLTERVSYLERQLEEMNEKSRTEAEVATQLNNKLKKVQKDFDKAVGKAEADKHELQEKLRQLESTRVTKEKEVFKLQAQLEEERQSQSQASEMSADVQNRNYMLQEELSNSQQNISRLEQEKRQLQESYNAMEKAKYNVEVELNYKLRQLQTKFEQMQQKYEQEVLDHKATIASFSADKKKILSLEESKTEAMRGLERRVSEEKMKLESIQRKLDETERDKSELEKERSMLNFDMEQMRKNLEELQNKLGSKEDEIKTITLQKEQESQKRHLSQTDVKNLQQQISSLKVTEKHLNQELEVLRAQKARVDKDLDEKRKDLKSNEANMRELQDQLEVEQYFSTLYKTQTKELKEEVEEKVKQCSDLQEELKKEQYEKENLSAQVQLMVAKAESEQLARSIAEERFSDLDKEKTMIVLELKEKEARHKSEVGEKSQQVKELEDQSKQLSASLEQMKAERDDMNNRLKKAVEDLNNKDELSQALNEQKAHYEKQLLKEKELKIQAINKLAQIVNSKEYKDMVSGKKNRVSADQLRKKEKEVRKLQQELSMEKEKYDNVVVRLQKDLNELQAQFQEEVQCRTELQMTLDSKDSDIEQLHAKLSILSSDTASVNSGETDDPEGGFEVNRLEGWLAVPNKQNIKRYGWKKQYVVVSTRKILFYNDENDKMSAAPSLVLDLDKLFHVRPVTQGDVIRADAKDIPRIFQILYAGEGENKKMDETQQDILPLQGGPGVTIHKGHEFVLVHFHKPTTCEVCPKPLWHMFRPPPALECRRCHIKCHKDHLDRHEETVAPCKVNFDIHAAKDLLVLASTQEEQSLWVNRLGKKISKPPIDPREGGIRASMRSVGSSSSFRRTGKAATQNAAKKPGKPSSPIHLPGDKLPAAIPMVKVRPTIFTSPHPQTSRPPPVTQPPPSRPPPSSQPPSAGSNTGRPNTTHRVVAYGTTERVRHRIVAQSQAALQSALGVASQMSPGGSASRVTVAPERTSPPPPTSQSTVIITTPPFTPPPSTDGRSSPRHYHYIVTSPPSSPETTTISPPPSYPGSPPPSYTSAERPPASHNPESSSPLPLPYSSQTASPVTAQGTARIVISPTSATPSSQPPQSRIYFSPPPSSGTSRTSSPVRSRFVFSPPVSSAGSRSSTPPPPRIMVCSPPPNSQRPSPVSIRLPPGVHASPPARVVLSPRPDPSHHHGTSVVTSPSPSSPSRHRIFLTSPPPPSSPSPSAGPGPRGEGQRVRVVQVHPNGGSTTRVTPRAIPVRVERSRSVPGDTTCMPQKVTFRIHKPPPNP</sequence>
<dbReference type="Pfam" id="PF00069">
    <property type="entry name" value="Pkinase"/>
    <property type="match status" value="1"/>
</dbReference>
<dbReference type="PROSITE" id="PS00108">
    <property type="entry name" value="PROTEIN_KINASE_ST"/>
    <property type="match status" value="1"/>
</dbReference>
<dbReference type="KEGG" id="bbel:109480927"/>
<dbReference type="GO" id="GO:0030866">
    <property type="term" value="P:cortical actin cytoskeleton organization"/>
    <property type="evidence" value="ECO:0007669"/>
    <property type="project" value="TreeGrafter"/>
</dbReference>
<feature type="domain" description="RhoBD" evidence="29">
    <location>
        <begin position="1001"/>
        <end position="1069"/>
    </location>
</feature>
<dbReference type="GO" id="GO:0005737">
    <property type="term" value="C:cytoplasm"/>
    <property type="evidence" value="ECO:0007669"/>
    <property type="project" value="TreeGrafter"/>
</dbReference>
<evidence type="ECO:0000313" key="31">
    <source>
        <dbReference type="RefSeq" id="XP_019638872.1"/>
    </source>
</evidence>
<dbReference type="FunFam" id="2.30.29.30:FF:000308">
    <property type="entry name" value="Rho-associated protein kinase 1"/>
    <property type="match status" value="1"/>
</dbReference>
<feature type="domain" description="Protein kinase" evidence="26">
    <location>
        <begin position="74"/>
        <end position="336"/>
    </location>
</feature>
<feature type="compositionally biased region" description="Low complexity" evidence="24">
    <location>
        <begin position="1541"/>
        <end position="1550"/>
    </location>
</feature>
<feature type="domain" description="PH" evidence="25">
    <location>
        <begin position="1176"/>
        <end position="1377"/>
    </location>
</feature>
<dbReference type="Pfam" id="PF25346">
    <property type="entry name" value="PH_MRCK"/>
    <property type="match status" value="1"/>
</dbReference>
<dbReference type="Gene3D" id="1.20.5.730">
    <property type="entry name" value="Single helix bin"/>
    <property type="match status" value="1"/>
</dbReference>
<evidence type="ECO:0000256" key="17">
    <source>
        <dbReference type="ARBA" id="ARBA00022842"/>
    </source>
</evidence>
<feature type="compositionally biased region" description="Low complexity" evidence="24">
    <location>
        <begin position="1740"/>
        <end position="1751"/>
    </location>
</feature>
<keyword evidence="10" id="KW-0808">Transferase</keyword>
<evidence type="ECO:0000256" key="21">
    <source>
        <dbReference type="PROSITE-ProRule" id="PRU01206"/>
    </source>
</evidence>
<feature type="domain" description="Phorbol-ester/DAG-type" evidence="27">
    <location>
        <begin position="1288"/>
        <end position="1343"/>
    </location>
</feature>
<dbReference type="Gene3D" id="2.30.29.30">
    <property type="entry name" value="Pleckstrin-homology domain (PH domain)/Phosphotyrosine-binding domain (PTB)"/>
    <property type="match status" value="1"/>
</dbReference>
<feature type="compositionally biased region" description="Basic and acidic residues" evidence="24">
    <location>
        <begin position="977"/>
        <end position="997"/>
    </location>
</feature>
<dbReference type="SMART" id="SM00233">
    <property type="entry name" value="PH"/>
    <property type="match status" value="1"/>
</dbReference>
<keyword evidence="8" id="KW-0723">Serine/threonine-protein kinase</keyword>
<feature type="region of interest" description="Disordered" evidence="24">
    <location>
        <begin position="1516"/>
        <end position="1802"/>
    </location>
</feature>
<evidence type="ECO:0000256" key="5">
    <source>
        <dbReference type="ARBA" id="ARBA00012513"/>
    </source>
</evidence>
<dbReference type="SUPFAM" id="SSF50729">
    <property type="entry name" value="PH domain-like"/>
    <property type="match status" value="1"/>
</dbReference>
<dbReference type="GeneID" id="109480927"/>
<feature type="compositionally biased region" description="Polar residues" evidence="24">
    <location>
        <begin position="1474"/>
        <end position="1484"/>
    </location>
</feature>
<dbReference type="SMART" id="SM00220">
    <property type="entry name" value="S_TKc"/>
    <property type="match status" value="1"/>
</dbReference>
<dbReference type="Proteomes" id="UP000515135">
    <property type="component" value="Unplaced"/>
</dbReference>
<keyword evidence="15" id="KW-0862">Zinc</keyword>
<evidence type="ECO:0000259" key="26">
    <source>
        <dbReference type="PROSITE" id="PS50011"/>
    </source>
</evidence>
<dbReference type="SUPFAM" id="SSF57889">
    <property type="entry name" value="Cysteine-rich domain"/>
    <property type="match status" value="1"/>
</dbReference>
<evidence type="ECO:0000259" key="28">
    <source>
        <dbReference type="PROSITE" id="PS51285"/>
    </source>
</evidence>
<keyword evidence="18 21" id="KW-0175">Coiled coil</keyword>
<keyword evidence="6" id="KW-1003">Cell membrane</keyword>
<keyword evidence="20" id="KW-0206">Cytoskeleton</keyword>
<evidence type="ECO:0000256" key="24">
    <source>
        <dbReference type="SAM" id="MobiDB-lite"/>
    </source>
</evidence>
<keyword evidence="12 22" id="KW-0547">Nucleotide-binding</keyword>
<keyword evidence="9" id="KW-0597">Phosphoprotein</keyword>
<dbReference type="RefSeq" id="XP_019638872.1">
    <property type="nucleotide sequence ID" value="XM_019783313.1"/>
</dbReference>
<dbReference type="OrthoDB" id="3638488at2759"/>
<feature type="compositionally biased region" description="Polar residues" evidence="24">
    <location>
        <begin position="1622"/>
        <end position="1631"/>
    </location>
</feature>
<evidence type="ECO:0000259" key="25">
    <source>
        <dbReference type="PROSITE" id="PS50003"/>
    </source>
</evidence>
<comment type="similarity">
    <text evidence="4">Belongs to the protein kinase superfamily. AGC Ser/Thr protein kinase family.</text>
</comment>
<evidence type="ECO:0000256" key="3">
    <source>
        <dbReference type="ARBA" id="ARBA00004245"/>
    </source>
</evidence>
<keyword evidence="14" id="KW-0418">Kinase</keyword>
<dbReference type="Gene3D" id="1.20.5.340">
    <property type="match status" value="1"/>
</dbReference>
<dbReference type="FunFam" id="1.10.510.10:FF:000047">
    <property type="entry name" value="Rho-associated protein kinase 1"/>
    <property type="match status" value="1"/>
</dbReference>
<feature type="binding site" evidence="22">
    <location>
        <position position="103"/>
    </location>
    <ligand>
        <name>ATP</name>
        <dbReference type="ChEBI" id="CHEBI:30616"/>
    </ligand>
</feature>
<evidence type="ECO:0000256" key="9">
    <source>
        <dbReference type="ARBA" id="ARBA00022553"/>
    </source>
</evidence>
<evidence type="ECO:0000313" key="30">
    <source>
        <dbReference type="Proteomes" id="UP000515135"/>
    </source>
</evidence>
<dbReference type="GO" id="GO:0005524">
    <property type="term" value="F:ATP binding"/>
    <property type="evidence" value="ECO:0007669"/>
    <property type="project" value="UniProtKB-UniRule"/>
</dbReference>
<keyword evidence="30" id="KW-1185">Reference proteome</keyword>
<dbReference type="FunFam" id="3.30.60.20:FF:000036">
    <property type="entry name" value="Rho-associated protein kinase 1"/>
    <property type="match status" value="1"/>
</dbReference>
<organism evidence="30 31">
    <name type="scientific">Branchiostoma belcheri</name>
    <name type="common">Amphioxus</name>
    <dbReference type="NCBI Taxonomy" id="7741"/>
    <lineage>
        <taxon>Eukaryota</taxon>
        <taxon>Metazoa</taxon>
        <taxon>Chordata</taxon>
        <taxon>Cephalochordata</taxon>
        <taxon>Leptocardii</taxon>
        <taxon>Amphioxiformes</taxon>
        <taxon>Branchiostomatidae</taxon>
        <taxon>Branchiostoma</taxon>
    </lineage>
</organism>
<dbReference type="PANTHER" id="PTHR22988">
    <property type="entry name" value="MYOTONIC DYSTROPHY S/T KINASE-RELATED"/>
    <property type="match status" value="1"/>
</dbReference>
<evidence type="ECO:0000256" key="14">
    <source>
        <dbReference type="ARBA" id="ARBA00022777"/>
    </source>
</evidence>
<keyword evidence="16 22" id="KW-0067">ATP-binding</keyword>
<feature type="compositionally biased region" description="Pro residues" evidence="24">
    <location>
        <begin position="1689"/>
        <end position="1704"/>
    </location>
</feature>
<evidence type="ECO:0000256" key="19">
    <source>
        <dbReference type="ARBA" id="ARBA00023136"/>
    </source>
</evidence>
<dbReference type="InterPro" id="IPR000719">
    <property type="entry name" value="Prot_kinase_dom"/>
</dbReference>
<dbReference type="GO" id="GO:0005856">
    <property type="term" value="C:cytoskeleton"/>
    <property type="evidence" value="ECO:0007669"/>
    <property type="project" value="UniProtKB-SubCell"/>
</dbReference>
<protein>
    <recommendedName>
        <fullName evidence="5">non-specific serine/threonine protein kinase</fullName>
        <ecNumber evidence="5">2.7.11.1</ecNumber>
    </recommendedName>
</protein>
<dbReference type="PROSITE" id="PS51285">
    <property type="entry name" value="AGC_KINASE_CTER"/>
    <property type="match status" value="1"/>
</dbReference>
<feature type="compositionally biased region" description="Acidic residues" evidence="24">
    <location>
        <begin position="362"/>
        <end position="378"/>
    </location>
</feature>
<dbReference type="InterPro" id="IPR002219">
    <property type="entry name" value="PKC_DAG/PE"/>
</dbReference>
<comment type="subcellular location">
    <subcellularLocation>
        <location evidence="2">Cell membrane</location>
    </subcellularLocation>
    <subcellularLocation>
        <location evidence="3">Cytoplasm</location>
        <location evidence="3">Cytoskeleton</location>
    </subcellularLocation>
</comment>
<dbReference type="GO" id="GO:0031032">
    <property type="term" value="P:actomyosin structure organization"/>
    <property type="evidence" value="ECO:0007669"/>
    <property type="project" value="TreeGrafter"/>
</dbReference>
<comment type="cofactor">
    <cofactor evidence="1">
        <name>Mg(2+)</name>
        <dbReference type="ChEBI" id="CHEBI:18420"/>
    </cofactor>
</comment>
<dbReference type="GO" id="GO:0008270">
    <property type="term" value="F:zinc ion binding"/>
    <property type="evidence" value="ECO:0007669"/>
    <property type="project" value="UniProtKB-KW"/>
</dbReference>
<keyword evidence="11" id="KW-0479">Metal-binding</keyword>
<dbReference type="GO" id="GO:0048598">
    <property type="term" value="P:embryonic morphogenesis"/>
    <property type="evidence" value="ECO:0007669"/>
    <property type="project" value="TreeGrafter"/>
</dbReference>
<evidence type="ECO:0000256" key="12">
    <source>
        <dbReference type="ARBA" id="ARBA00022741"/>
    </source>
</evidence>
<dbReference type="CDD" id="cd20813">
    <property type="entry name" value="C1_ROCK"/>
    <property type="match status" value="1"/>
</dbReference>
<feature type="coiled-coil region" evidence="23">
    <location>
        <begin position="1078"/>
        <end position="1123"/>
    </location>
</feature>
<dbReference type="InterPro" id="IPR050839">
    <property type="entry name" value="Rho-assoc_Ser/Thr_Kinase"/>
</dbReference>
<dbReference type="GO" id="GO:1901888">
    <property type="term" value="P:regulation of cell junction assembly"/>
    <property type="evidence" value="ECO:0007669"/>
    <property type="project" value="TreeGrafter"/>
</dbReference>
<dbReference type="GO" id="GO:0072518">
    <property type="term" value="F:Rho-dependent protein serine/threonine kinase activity"/>
    <property type="evidence" value="ECO:0007669"/>
    <property type="project" value="TreeGrafter"/>
</dbReference>
<evidence type="ECO:0000256" key="16">
    <source>
        <dbReference type="ARBA" id="ARBA00022840"/>
    </source>
</evidence>
<dbReference type="InterPro" id="IPR011993">
    <property type="entry name" value="PH-like_dom_sf"/>
</dbReference>
<feature type="region of interest" description="Disordered" evidence="24">
    <location>
        <begin position="1443"/>
        <end position="1484"/>
    </location>
</feature>
<dbReference type="Pfam" id="PF08912">
    <property type="entry name" value="Rho_Binding"/>
    <property type="match status" value="1"/>
</dbReference>
<evidence type="ECO:0000259" key="29">
    <source>
        <dbReference type="PROSITE" id="PS51859"/>
    </source>
</evidence>
<evidence type="ECO:0000256" key="13">
    <source>
        <dbReference type="ARBA" id="ARBA00022771"/>
    </source>
</evidence>
<dbReference type="SUPFAM" id="SSF56112">
    <property type="entry name" value="Protein kinase-like (PK-like)"/>
    <property type="match status" value="1"/>
</dbReference>
<feature type="coiled-coil region" evidence="23">
    <location>
        <begin position="748"/>
        <end position="945"/>
    </location>
</feature>
<dbReference type="InterPro" id="IPR000961">
    <property type="entry name" value="AGC-kinase_C"/>
</dbReference>
<gene>
    <name evidence="31" type="primary">LOC109480927</name>
</gene>
<feature type="compositionally biased region" description="Low complexity" evidence="24">
    <location>
        <begin position="1572"/>
        <end position="1583"/>
    </location>
</feature>
<dbReference type="CDD" id="cd22250">
    <property type="entry name" value="ROCK_SBD"/>
    <property type="match status" value="1"/>
</dbReference>
<evidence type="ECO:0000256" key="4">
    <source>
        <dbReference type="ARBA" id="ARBA00009903"/>
    </source>
</evidence>
<proteinExistence type="inferred from homology"/>
<evidence type="ECO:0000256" key="8">
    <source>
        <dbReference type="ARBA" id="ARBA00022527"/>
    </source>
</evidence>
<dbReference type="CDD" id="cd05596">
    <property type="entry name" value="STKc_ROCK"/>
    <property type="match status" value="1"/>
</dbReference>
<feature type="compositionally biased region" description="Low complexity" evidence="24">
    <location>
        <begin position="1389"/>
        <end position="1402"/>
    </location>
</feature>
<dbReference type="SMART" id="SM00133">
    <property type="entry name" value="S_TK_X"/>
    <property type="match status" value="1"/>
</dbReference>
<dbReference type="PROSITE" id="PS00107">
    <property type="entry name" value="PROTEIN_KINASE_ATP"/>
    <property type="match status" value="1"/>
</dbReference>
<evidence type="ECO:0000256" key="11">
    <source>
        <dbReference type="ARBA" id="ARBA00022723"/>
    </source>
</evidence>
<dbReference type="GO" id="GO:0031267">
    <property type="term" value="F:small GTPase binding"/>
    <property type="evidence" value="ECO:0007669"/>
    <property type="project" value="InterPro"/>
</dbReference>
<evidence type="ECO:0000256" key="15">
    <source>
        <dbReference type="ARBA" id="ARBA00022833"/>
    </source>
</evidence>
<evidence type="ECO:0000256" key="10">
    <source>
        <dbReference type="ARBA" id="ARBA00022679"/>
    </source>
</evidence>
<dbReference type="CDD" id="cd01242">
    <property type="entry name" value="PH_ROCK"/>
    <property type="match status" value="1"/>
</dbReference>
<evidence type="ECO:0000256" key="7">
    <source>
        <dbReference type="ARBA" id="ARBA00022490"/>
    </source>
</evidence>
<dbReference type="FunFam" id="3.30.200.20:FF:000072">
    <property type="entry name" value="Rho-associated protein kinase 2"/>
    <property type="match status" value="1"/>
</dbReference>
<keyword evidence="7" id="KW-0963">Cytoplasm</keyword>
<feature type="region of interest" description="Disordered" evidence="24">
    <location>
        <begin position="977"/>
        <end position="999"/>
    </location>
</feature>
<evidence type="ECO:0000256" key="22">
    <source>
        <dbReference type="PROSITE-ProRule" id="PRU10141"/>
    </source>
</evidence>
<accession>A0A6P5A6F0</accession>
<reference evidence="31" key="1">
    <citation type="submission" date="2025-08" db="UniProtKB">
        <authorList>
            <consortium name="RefSeq"/>
        </authorList>
    </citation>
    <scope>IDENTIFICATION</scope>
    <source>
        <tissue evidence="31">Gonad</tissue>
    </source>
</reference>
<evidence type="ECO:0000259" key="27">
    <source>
        <dbReference type="PROSITE" id="PS50081"/>
    </source>
</evidence>
<feature type="compositionally biased region" description="Pro residues" evidence="24">
    <location>
        <begin position="1452"/>
        <end position="1470"/>
    </location>
</feature>
<name>A0A6P5A6F0_BRABE</name>
<dbReference type="PROSITE" id="PS50003">
    <property type="entry name" value="PH_DOMAIN"/>
    <property type="match status" value="1"/>
</dbReference>
<keyword evidence="19" id="KW-0472">Membrane</keyword>
<dbReference type="SUPFAM" id="SSF103652">
    <property type="entry name" value="G protein-binding domain"/>
    <property type="match status" value="1"/>
</dbReference>
<evidence type="ECO:0000256" key="2">
    <source>
        <dbReference type="ARBA" id="ARBA00004236"/>
    </source>
</evidence>
<evidence type="ECO:0000256" key="18">
    <source>
        <dbReference type="ARBA" id="ARBA00023054"/>
    </source>
</evidence>
<evidence type="ECO:0000256" key="20">
    <source>
        <dbReference type="ARBA" id="ARBA00023212"/>
    </source>
</evidence>
<feature type="region of interest" description="Disordered" evidence="24">
    <location>
        <begin position="491"/>
        <end position="525"/>
    </location>
</feature>
<dbReference type="EC" id="2.7.11.1" evidence="5"/>
<feature type="compositionally biased region" description="Pro residues" evidence="24">
    <location>
        <begin position="1584"/>
        <end position="1596"/>
    </location>
</feature>
<dbReference type="InterPro" id="IPR011009">
    <property type="entry name" value="Kinase-like_dom_sf"/>
</dbReference>
<feature type="region of interest" description="Disordered" evidence="24">
    <location>
        <begin position="352"/>
        <end position="380"/>
    </location>
</feature>
<dbReference type="Gene3D" id="1.10.510.10">
    <property type="entry name" value="Transferase(Phosphotransferase) domain 1"/>
    <property type="match status" value="1"/>
</dbReference>
<dbReference type="PANTHER" id="PTHR22988:SF73">
    <property type="entry name" value="RHO-ASSOCIATED PROTEIN KINASE"/>
    <property type="match status" value="1"/>
</dbReference>
<dbReference type="Gene3D" id="3.30.200.20">
    <property type="entry name" value="Phosphorylase Kinase, domain 1"/>
    <property type="match status" value="1"/>
</dbReference>
<dbReference type="GO" id="GO:0007266">
    <property type="term" value="P:Rho protein signal transduction"/>
    <property type="evidence" value="ECO:0007669"/>
    <property type="project" value="UniProtKB-UniRule"/>
</dbReference>
<dbReference type="Gene3D" id="3.30.60.20">
    <property type="match status" value="1"/>
</dbReference>
<keyword evidence="13" id="KW-0863">Zinc-finger</keyword>
<feature type="region of interest" description="Disordered" evidence="24">
    <location>
        <begin position="1376"/>
        <end position="1429"/>
    </location>
</feature>
<evidence type="ECO:0000256" key="6">
    <source>
        <dbReference type="ARBA" id="ARBA00022475"/>
    </source>
</evidence>
<dbReference type="GO" id="GO:0000281">
    <property type="term" value="P:mitotic cytokinesis"/>
    <property type="evidence" value="ECO:0007669"/>
    <property type="project" value="TreeGrafter"/>
</dbReference>
<evidence type="ECO:0000256" key="1">
    <source>
        <dbReference type="ARBA" id="ARBA00001946"/>
    </source>
</evidence>
<dbReference type="InterPro" id="IPR001849">
    <property type="entry name" value="PH_domain"/>
</dbReference>